<proteinExistence type="inferred from homology"/>
<dbReference type="InterPro" id="IPR010285">
    <property type="entry name" value="DNA_helicase_pif1-like_DEAD"/>
</dbReference>
<dbReference type="PANTHER" id="PTHR47642">
    <property type="entry name" value="ATP-DEPENDENT DNA HELICASE"/>
    <property type="match status" value="1"/>
</dbReference>
<keyword evidence="1" id="KW-0233">DNA recombination</keyword>
<dbReference type="InterPro" id="IPR027417">
    <property type="entry name" value="P-loop_NTPase"/>
</dbReference>
<dbReference type="PANTHER" id="PTHR47642:SF6">
    <property type="entry name" value="ATP-DEPENDENT DNA HELICASE"/>
    <property type="match status" value="1"/>
</dbReference>
<dbReference type="GO" id="GO:0043139">
    <property type="term" value="F:5'-3' DNA helicase activity"/>
    <property type="evidence" value="ECO:0007669"/>
    <property type="project" value="UniProtKB-EC"/>
</dbReference>
<protein>
    <recommendedName>
        <fullName evidence="1">ATP-dependent DNA helicase</fullName>
        <ecNumber evidence="1">5.6.2.3</ecNumber>
    </recommendedName>
</protein>
<dbReference type="Gene3D" id="3.40.50.300">
    <property type="entry name" value="P-loop containing nucleotide triphosphate hydrolases"/>
    <property type="match status" value="2"/>
</dbReference>
<organism evidence="3">
    <name type="scientific">Cacopsylla melanoneura</name>
    <dbReference type="NCBI Taxonomy" id="428564"/>
    <lineage>
        <taxon>Eukaryota</taxon>
        <taxon>Metazoa</taxon>
        <taxon>Ecdysozoa</taxon>
        <taxon>Arthropoda</taxon>
        <taxon>Hexapoda</taxon>
        <taxon>Insecta</taxon>
        <taxon>Pterygota</taxon>
        <taxon>Neoptera</taxon>
        <taxon>Paraneoptera</taxon>
        <taxon>Hemiptera</taxon>
        <taxon>Sternorrhyncha</taxon>
        <taxon>Psylloidea</taxon>
        <taxon>Psyllidae</taxon>
        <taxon>Psyllinae</taxon>
        <taxon>Cacopsylla</taxon>
    </lineage>
</organism>
<reference evidence="3" key="1">
    <citation type="submission" date="2021-05" db="EMBL/GenBank/DDBJ databases">
        <authorList>
            <person name="Alioto T."/>
            <person name="Alioto T."/>
            <person name="Gomez Garrido J."/>
        </authorList>
    </citation>
    <scope>NUCLEOTIDE SEQUENCE</scope>
</reference>
<dbReference type="GO" id="GO:0016787">
    <property type="term" value="F:hydrolase activity"/>
    <property type="evidence" value="ECO:0007669"/>
    <property type="project" value="UniProtKB-KW"/>
</dbReference>
<name>A0A8D9E7N4_9HEMI</name>
<dbReference type="EMBL" id="HBUF01449921">
    <property type="protein sequence ID" value="CAG6743576.1"/>
    <property type="molecule type" value="Transcribed_RNA"/>
</dbReference>
<dbReference type="InterPro" id="IPR051055">
    <property type="entry name" value="PIF1_helicase"/>
</dbReference>
<evidence type="ECO:0000256" key="1">
    <source>
        <dbReference type="RuleBase" id="RU363044"/>
    </source>
</evidence>
<evidence type="ECO:0000259" key="2">
    <source>
        <dbReference type="Pfam" id="PF05970"/>
    </source>
</evidence>
<dbReference type="GO" id="GO:0005524">
    <property type="term" value="F:ATP binding"/>
    <property type="evidence" value="ECO:0007669"/>
    <property type="project" value="UniProtKB-KW"/>
</dbReference>
<keyword evidence="1" id="KW-0227">DNA damage</keyword>
<sequence>MEHCHFIIIDEMSMLGCSLFKKIDLRCREAKPLKASQPFGGMFLYLLGDIKQLPPVLDRPFYGTGYKGSLHDQGQILYRSIPTCFTLNSSYRQNGEEQQFFRDLLDRLSVGQSTLEDWQVLMTREKSRLLRNEIAEFRDCLRLFPNNASVAAYNLQKLESLSQPVARISSDNNNAEAAKADCEKGQGLEKTLYLCKGSRVMLKTNLWTKKGLVNGALGTVVDIVYGSGKVPPEDRPLAVCIKFDSYTGPLMKNIVPIGPVTRCWKSGNVSCTRSQFPIILAWAVTIHKSQGLTLPKVALDIGTKELAPGCTYVALSRVKRLTDLIIEPGFNYDRLTRIQQMKLLALRVQEEQRLLSLIPR</sequence>
<dbReference type="GO" id="GO:0006281">
    <property type="term" value="P:DNA repair"/>
    <property type="evidence" value="ECO:0007669"/>
    <property type="project" value="UniProtKB-KW"/>
</dbReference>
<dbReference type="GO" id="GO:0006310">
    <property type="term" value="P:DNA recombination"/>
    <property type="evidence" value="ECO:0007669"/>
    <property type="project" value="UniProtKB-KW"/>
</dbReference>
<dbReference type="CDD" id="cd18809">
    <property type="entry name" value="SF1_C_RecD"/>
    <property type="match status" value="1"/>
</dbReference>
<keyword evidence="1" id="KW-0234">DNA repair</keyword>
<feature type="domain" description="DNA helicase Pif1-like DEAD-box helicase" evidence="2">
    <location>
        <begin position="2"/>
        <end position="109"/>
    </location>
</feature>
<dbReference type="SUPFAM" id="SSF52540">
    <property type="entry name" value="P-loop containing nucleoside triphosphate hydrolases"/>
    <property type="match status" value="1"/>
</dbReference>
<comment type="catalytic activity">
    <reaction evidence="1">
        <text>ATP + H2O = ADP + phosphate + H(+)</text>
        <dbReference type="Rhea" id="RHEA:13065"/>
        <dbReference type="ChEBI" id="CHEBI:15377"/>
        <dbReference type="ChEBI" id="CHEBI:15378"/>
        <dbReference type="ChEBI" id="CHEBI:30616"/>
        <dbReference type="ChEBI" id="CHEBI:43474"/>
        <dbReference type="ChEBI" id="CHEBI:456216"/>
        <dbReference type="EC" id="5.6.2.3"/>
    </reaction>
</comment>
<dbReference type="EC" id="5.6.2.3" evidence="1"/>
<keyword evidence="1 3" id="KW-0347">Helicase</keyword>
<dbReference type="GO" id="GO:0000723">
    <property type="term" value="P:telomere maintenance"/>
    <property type="evidence" value="ECO:0007669"/>
    <property type="project" value="InterPro"/>
</dbReference>
<keyword evidence="1" id="KW-0547">Nucleotide-binding</keyword>
<keyword evidence="1" id="KW-0378">Hydrolase</keyword>
<dbReference type="AlphaFoldDB" id="A0A8D9E7N4"/>
<accession>A0A8D9E7N4</accession>
<comment type="cofactor">
    <cofactor evidence="1">
        <name>Mg(2+)</name>
        <dbReference type="ChEBI" id="CHEBI:18420"/>
    </cofactor>
</comment>
<keyword evidence="1" id="KW-0067">ATP-binding</keyword>
<comment type="similarity">
    <text evidence="1">Belongs to the helicase family.</text>
</comment>
<dbReference type="Pfam" id="PF05970">
    <property type="entry name" value="PIF1"/>
    <property type="match status" value="1"/>
</dbReference>
<evidence type="ECO:0000313" key="3">
    <source>
        <dbReference type="EMBL" id="CAG6743576.1"/>
    </source>
</evidence>